<name>A0ABY6HC86_9FIRM</name>
<reference evidence="2" key="1">
    <citation type="submission" date="2021-11" db="EMBL/GenBank/DDBJ databases">
        <title>Isoprene-degrading acetogen.</title>
        <authorList>
            <person name="Yang Y."/>
            <person name="Jin H."/>
            <person name="Yan J."/>
        </authorList>
    </citation>
    <scope>NUCLEOTIDE SEQUENCE</scope>
    <source>
        <strain evidence="2">Berkeley</strain>
    </source>
</reference>
<proteinExistence type="predicted"/>
<evidence type="ECO:0000313" key="2">
    <source>
        <dbReference type="EMBL" id="UYO61084.1"/>
    </source>
</evidence>
<accession>A0ABY6HC86</accession>
<dbReference type="EMBL" id="CP087994">
    <property type="protein sequence ID" value="UYO61084.1"/>
    <property type="molecule type" value="Genomic_DNA"/>
</dbReference>
<keyword evidence="3" id="KW-1185">Reference proteome</keyword>
<feature type="domain" description="Transposase IS4-like" evidence="1">
    <location>
        <begin position="1"/>
        <end position="200"/>
    </location>
</feature>
<dbReference type="Proteomes" id="UP001163550">
    <property type="component" value="Chromosome"/>
</dbReference>
<evidence type="ECO:0000313" key="3">
    <source>
        <dbReference type="Proteomes" id="UP001163550"/>
    </source>
</evidence>
<gene>
    <name evidence="2" type="ORF">LNN31_09825</name>
</gene>
<protein>
    <submittedName>
        <fullName evidence="2">Transposase</fullName>
    </submittedName>
</protein>
<dbReference type="Pfam" id="PF01609">
    <property type="entry name" value="DDE_Tnp_1"/>
    <property type="match status" value="1"/>
</dbReference>
<sequence>MHVACDAVSGLPVAIMEAPAHIHDSQMAIHLINQIPYDPKAYIMDKGYDASEIYEYIVREKGALSIIPINKRGSQAPPSGMTEDYQPMCSGAFPLTYWGKDGDKLKFRCPHVMGKVDCPHGSAWCSSSNYGYTLKVNVKENPRLHPGLPRNSKRFKELSNLRSSVERCNHRLKNHVMLESLRSSGRKAAGTHFKLCATVLLAGTIAVNQISVVKRAA</sequence>
<organism evidence="2 3">
    <name type="scientific">Acetobacterium wieringae</name>
    <dbReference type="NCBI Taxonomy" id="52694"/>
    <lineage>
        <taxon>Bacteria</taxon>
        <taxon>Bacillati</taxon>
        <taxon>Bacillota</taxon>
        <taxon>Clostridia</taxon>
        <taxon>Eubacteriales</taxon>
        <taxon>Eubacteriaceae</taxon>
        <taxon>Acetobacterium</taxon>
    </lineage>
</organism>
<dbReference type="InterPro" id="IPR002559">
    <property type="entry name" value="Transposase_11"/>
</dbReference>
<dbReference type="RefSeq" id="WP_263992356.1">
    <property type="nucleotide sequence ID" value="NZ_CP087994.1"/>
</dbReference>
<evidence type="ECO:0000259" key="1">
    <source>
        <dbReference type="Pfam" id="PF01609"/>
    </source>
</evidence>